<dbReference type="CDD" id="cd16964">
    <property type="entry name" value="YqgF"/>
    <property type="match status" value="1"/>
</dbReference>
<dbReference type="AlphaFoldDB" id="A0A3B1A6Z3"/>
<keyword evidence="4" id="KW-0378">Hydrolase</keyword>
<evidence type="ECO:0000256" key="4">
    <source>
        <dbReference type="ARBA" id="ARBA00022801"/>
    </source>
</evidence>
<keyword evidence="3" id="KW-0540">Nuclease</keyword>
<proteinExistence type="inferred from homology"/>
<dbReference type="PANTHER" id="PTHR33317">
    <property type="entry name" value="POLYNUCLEOTIDYL TRANSFERASE, RIBONUCLEASE H-LIKE SUPERFAMILY PROTEIN"/>
    <property type="match status" value="1"/>
</dbReference>
<dbReference type="SMART" id="SM00732">
    <property type="entry name" value="YqgFc"/>
    <property type="match status" value="1"/>
</dbReference>
<gene>
    <name evidence="6" type="ORF">MNBD_GAMMA20-2062</name>
</gene>
<accession>A0A3B1A6Z3</accession>
<dbReference type="SUPFAM" id="SSF53098">
    <property type="entry name" value="Ribonuclease H-like"/>
    <property type="match status" value="1"/>
</dbReference>
<dbReference type="InterPro" id="IPR037027">
    <property type="entry name" value="YqgF/RNaseH-like_dom_sf"/>
</dbReference>
<keyword evidence="2" id="KW-0690">Ribosome biogenesis</keyword>
<dbReference type="GO" id="GO:0000967">
    <property type="term" value="P:rRNA 5'-end processing"/>
    <property type="evidence" value="ECO:0007669"/>
    <property type="project" value="TreeGrafter"/>
</dbReference>
<evidence type="ECO:0000256" key="2">
    <source>
        <dbReference type="ARBA" id="ARBA00022517"/>
    </source>
</evidence>
<reference evidence="6" key="1">
    <citation type="submission" date="2018-06" db="EMBL/GenBank/DDBJ databases">
        <authorList>
            <person name="Zhirakovskaya E."/>
        </authorList>
    </citation>
    <scope>NUCLEOTIDE SEQUENCE</scope>
</reference>
<evidence type="ECO:0000256" key="3">
    <source>
        <dbReference type="ARBA" id="ARBA00022722"/>
    </source>
</evidence>
<dbReference type="InterPro" id="IPR012337">
    <property type="entry name" value="RNaseH-like_sf"/>
</dbReference>
<evidence type="ECO:0000259" key="5">
    <source>
        <dbReference type="SMART" id="SM00732"/>
    </source>
</evidence>
<dbReference type="HAMAP" id="MF_00651">
    <property type="entry name" value="Nuclease_YqgF"/>
    <property type="match status" value="1"/>
</dbReference>
<dbReference type="InterPro" id="IPR005227">
    <property type="entry name" value="YqgF"/>
</dbReference>
<dbReference type="NCBIfam" id="TIGR00250">
    <property type="entry name" value="RNAse_H_YqgF"/>
    <property type="match status" value="1"/>
</dbReference>
<keyword evidence="1" id="KW-0963">Cytoplasm</keyword>
<dbReference type="GO" id="GO:0005829">
    <property type="term" value="C:cytosol"/>
    <property type="evidence" value="ECO:0007669"/>
    <property type="project" value="TreeGrafter"/>
</dbReference>
<dbReference type="EMBL" id="UOFU01000116">
    <property type="protein sequence ID" value="VAW97320.1"/>
    <property type="molecule type" value="Genomic_DNA"/>
</dbReference>
<dbReference type="Pfam" id="PF03652">
    <property type="entry name" value="RuvX"/>
    <property type="match status" value="1"/>
</dbReference>
<protein>
    <submittedName>
        <fullName evidence="6">Pre-16S rRNA nuclease Yqg</fullName>
    </submittedName>
</protein>
<dbReference type="Gene3D" id="3.30.420.140">
    <property type="entry name" value="YqgF/RNase H-like domain"/>
    <property type="match status" value="1"/>
</dbReference>
<dbReference type="GO" id="GO:0004518">
    <property type="term" value="F:nuclease activity"/>
    <property type="evidence" value="ECO:0007669"/>
    <property type="project" value="UniProtKB-KW"/>
</dbReference>
<dbReference type="InterPro" id="IPR006641">
    <property type="entry name" value="YqgF/RNaseH-like_dom"/>
</dbReference>
<sequence>MAARTFLCFDYGLRRIGVAVGQELTRTASALTTITARDGKPDWSAITRLFEEWQPDAVVVGLPLNMDGTDHELSRRARRFGNQLHGRYNLPAHFIDERLSSLEAESLLKGRLGQKKHYPKDDIDKLAAKVILETWLAESPPQPQDA</sequence>
<evidence type="ECO:0000313" key="6">
    <source>
        <dbReference type="EMBL" id="VAW97320.1"/>
    </source>
</evidence>
<name>A0A3B1A6Z3_9ZZZZ</name>
<organism evidence="6">
    <name type="scientific">hydrothermal vent metagenome</name>
    <dbReference type="NCBI Taxonomy" id="652676"/>
    <lineage>
        <taxon>unclassified sequences</taxon>
        <taxon>metagenomes</taxon>
        <taxon>ecological metagenomes</taxon>
    </lineage>
</organism>
<dbReference type="PANTHER" id="PTHR33317:SF4">
    <property type="entry name" value="POLYNUCLEOTIDYL TRANSFERASE, RIBONUCLEASE H-LIKE SUPERFAMILY PROTEIN"/>
    <property type="match status" value="1"/>
</dbReference>
<evidence type="ECO:0000256" key="1">
    <source>
        <dbReference type="ARBA" id="ARBA00022490"/>
    </source>
</evidence>
<feature type="domain" description="YqgF/RNase H-like" evidence="5">
    <location>
        <begin position="4"/>
        <end position="104"/>
    </location>
</feature>
<dbReference type="GO" id="GO:0016787">
    <property type="term" value="F:hydrolase activity"/>
    <property type="evidence" value="ECO:0007669"/>
    <property type="project" value="UniProtKB-KW"/>
</dbReference>